<gene>
    <name evidence="7" type="ORF">BED41_00530</name>
</gene>
<evidence type="ECO:0000256" key="2">
    <source>
        <dbReference type="ARBA" id="ARBA00022475"/>
    </source>
</evidence>
<dbReference type="PIRSF" id="PIRSF006066">
    <property type="entry name" value="HI0050"/>
    <property type="match status" value="1"/>
</dbReference>
<keyword evidence="8" id="KW-1185">Reference proteome</keyword>
<dbReference type="EMBL" id="CP016757">
    <property type="protein sequence ID" value="ANZ43721.1"/>
    <property type="molecule type" value="Genomic_DNA"/>
</dbReference>
<dbReference type="GO" id="GO:0022857">
    <property type="term" value="F:transmembrane transporter activity"/>
    <property type="evidence" value="ECO:0007669"/>
    <property type="project" value="TreeGrafter"/>
</dbReference>
<dbReference type="AlphaFoldDB" id="A0A1B2I171"/>
<organism evidence="7 8">
    <name type="scientific">Cloacibacillus porcorum</name>
    <dbReference type="NCBI Taxonomy" id="1197717"/>
    <lineage>
        <taxon>Bacteria</taxon>
        <taxon>Thermotogati</taxon>
        <taxon>Synergistota</taxon>
        <taxon>Synergistia</taxon>
        <taxon>Synergistales</taxon>
        <taxon>Synergistaceae</taxon>
        <taxon>Cloacibacillus</taxon>
    </lineage>
</organism>
<keyword evidence="6" id="KW-0472">Membrane</keyword>
<keyword evidence="4" id="KW-0812">Transmembrane</keyword>
<sequence length="432" mass="45910">MDVLYDPALWTVLIFLFLLLIKVPIAISIGIASLAVAWQCDLGLPMTSYNFFANIAKFPLLAIPYFILAGNIMSRAGIATRIINLIRISFGKLTGGLAIATVIVAAFWGAVSGSPAATVAALGVILIPGMVDAGYSRPFATAVVSVSSGLSSVIPPSIAFIMYGVITGVSIGAIFAAGFIPGFIIAFCMIVSVYLSSRRHGYRGDNIERKPGDLRAAFKEAIFALLIPVIILGGIYGGIFTPTEAAAVACFYGLFVGVFVYRSLTIKVIYEVLVDTLIGSAIVMFISACAGLYSWVSASVGLVEKTSALLIGISGNEYVTLLMIYIILFIGGMLLDAVSLMYVFMPLIMPVMANFGWDPVWFGVMLAIMVAIGCVTPPVAVSLFVGCRISGLTIEELTPPVLPLLFSMLCGMAVLSIFPQITMFLPKLMGFM</sequence>
<dbReference type="Pfam" id="PF06808">
    <property type="entry name" value="DctM"/>
    <property type="match status" value="1"/>
</dbReference>
<dbReference type="NCBIfam" id="TIGR00786">
    <property type="entry name" value="dctM"/>
    <property type="match status" value="1"/>
</dbReference>
<comment type="subcellular location">
    <subcellularLocation>
        <location evidence="1">Cell inner membrane</location>
        <topology evidence="1">Multi-pass membrane protein</topology>
    </subcellularLocation>
</comment>
<evidence type="ECO:0000256" key="1">
    <source>
        <dbReference type="ARBA" id="ARBA00004429"/>
    </source>
</evidence>
<keyword evidence="3" id="KW-0997">Cell inner membrane</keyword>
<dbReference type="Proteomes" id="UP000093044">
    <property type="component" value="Chromosome"/>
</dbReference>
<evidence type="ECO:0000313" key="7">
    <source>
        <dbReference type="EMBL" id="ANZ43721.1"/>
    </source>
</evidence>
<evidence type="ECO:0000256" key="5">
    <source>
        <dbReference type="ARBA" id="ARBA00022989"/>
    </source>
</evidence>
<keyword evidence="5" id="KW-1133">Transmembrane helix</keyword>
<dbReference type="InterPro" id="IPR004681">
    <property type="entry name" value="TRAP_DctM"/>
</dbReference>
<accession>A0A1B2I171</accession>
<reference evidence="7" key="1">
    <citation type="submission" date="2016-08" db="EMBL/GenBank/DDBJ databases">
        <title>Complete genome of Cloacibacillus porcorum.</title>
        <authorList>
            <person name="Looft T."/>
            <person name="Bayles D.O."/>
            <person name="Alt D.P."/>
        </authorList>
    </citation>
    <scope>NUCLEOTIDE SEQUENCE [LARGE SCALE GENOMIC DNA]</scope>
    <source>
        <strain evidence="7">CL-84</strain>
    </source>
</reference>
<dbReference type="GO" id="GO:0005886">
    <property type="term" value="C:plasma membrane"/>
    <property type="evidence" value="ECO:0007669"/>
    <property type="project" value="UniProtKB-SubCell"/>
</dbReference>
<proteinExistence type="predicted"/>
<dbReference type="KEGG" id="cpor:BED41_00530"/>
<evidence type="ECO:0000256" key="3">
    <source>
        <dbReference type="ARBA" id="ARBA00022519"/>
    </source>
</evidence>
<name>A0A1B2I171_9BACT</name>
<evidence type="ECO:0000256" key="4">
    <source>
        <dbReference type="ARBA" id="ARBA00022692"/>
    </source>
</evidence>
<dbReference type="STRING" id="1197717.BED41_00530"/>
<dbReference type="RefSeq" id="WP_066741707.1">
    <property type="nucleotide sequence ID" value="NZ_CALCLR010000035.1"/>
</dbReference>
<dbReference type="PANTHER" id="PTHR33362">
    <property type="entry name" value="SIALIC ACID TRAP TRANSPORTER PERMEASE PROTEIN SIAT-RELATED"/>
    <property type="match status" value="1"/>
</dbReference>
<evidence type="ECO:0000256" key="6">
    <source>
        <dbReference type="ARBA" id="ARBA00023136"/>
    </source>
</evidence>
<evidence type="ECO:0000313" key="8">
    <source>
        <dbReference type="Proteomes" id="UP000093044"/>
    </source>
</evidence>
<keyword evidence="2" id="KW-1003">Cell membrane</keyword>
<protein>
    <submittedName>
        <fullName evidence="7">C4-dicarboxylate ABC transporter permease</fullName>
    </submittedName>
</protein>
<dbReference type="OrthoDB" id="2266at2"/>
<dbReference type="InterPro" id="IPR010656">
    <property type="entry name" value="DctM"/>
</dbReference>
<dbReference type="GeneID" id="83056335"/>